<dbReference type="InterPro" id="IPR050962">
    <property type="entry name" value="Phosphate-bind_PstS"/>
</dbReference>
<sequence length="571" mass="58752">MIPAPVRRPRATRVYQASALVVALVCALLALHPPGAFAAGYVKISGSGSTWSANAIEQWRRNVRQQGMTVNYSSVGSTVGRTQFANGTSDFGVSEIPYGLTEFGATDTPPQRKYAYMPIVAGGTSFMYNLKIGGRRVTNLRLSGDVLSKIFTGKLTMWNAAEIRADNPKLALPARRIVPVVRSDGSGTTAQFTLWMSKQHSAQWNDYCRRAGKPTPCGLTSYFPNIPGSGFVAQSGSLGVAGYTKQPQAEGAITYVEYSYARNAGFPVVKVLNNSGYYVEPTASSVAVALTRAKINNDPRSANYLTQNLDEVYTYGDRRTYPLSSYSYMIVPTKEEMGFTKAKGATLSAFSNYFLCEGQQQADRLGYSPLPINLVRAAMEQVRKIPGAETDNININKCNNPTFSSDGTNLLAKNAAFPQACDKKGADQCVTGTGGAKTPTTAGGSGGAGSGGSGATGGSGSTGGAGATGGSTGGTAGSTGGAATTGGTTAGTSGTTGGAVDPDTGEVLGGAGGTGDTSVAATPVSLASGDALGLRTTLMALSAVLLVGVVVGPPLIGRLLTNRSRRNGGSA</sequence>
<feature type="signal peptide" evidence="6">
    <location>
        <begin position="1"/>
        <end position="38"/>
    </location>
</feature>
<comment type="caution">
    <text evidence="8">The sequence shown here is derived from an EMBL/GenBank/DDBJ whole genome shotgun (WGS) entry which is preliminary data.</text>
</comment>
<feature type="chain" id="PRO_5047340396" evidence="6">
    <location>
        <begin position="39"/>
        <end position="571"/>
    </location>
</feature>
<dbReference type="InterPro" id="IPR005673">
    <property type="entry name" value="ABC_phos-bd_PstS"/>
</dbReference>
<evidence type="ECO:0000313" key="8">
    <source>
        <dbReference type="EMBL" id="MEU3780064.1"/>
    </source>
</evidence>
<feature type="domain" description="PBP" evidence="7">
    <location>
        <begin position="41"/>
        <end position="356"/>
    </location>
</feature>
<dbReference type="Proteomes" id="UP001550739">
    <property type="component" value="Unassembled WGS sequence"/>
</dbReference>
<protein>
    <submittedName>
        <fullName evidence="8">Phosphate ABC transporter substrate-binding protein PstS</fullName>
    </submittedName>
</protein>
<keyword evidence="3" id="KW-0592">Phosphate transport</keyword>
<evidence type="ECO:0000256" key="2">
    <source>
        <dbReference type="ARBA" id="ARBA00022448"/>
    </source>
</evidence>
<feature type="region of interest" description="Disordered" evidence="4">
    <location>
        <begin position="435"/>
        <end position="517"/>
    </location>
</feature>
<evidence type="ECO:0000256" key="5">
    <source>
        <dbReference type="SAM" id="Phobius"/>
    </source>
</evidence>
<accession>A0ABV2ZBZ6</accession>
<comment type="similarity">
    <text evidence="1">Belongs to the PstS family.</text>
</comment>
<dbReference type="SUPFAM" id="SSF53850">
    <property type="entry name" value="Periplasmic binding protein-like II"/>
    <property type="match status" value="1"/>
</dbReference>
<reference evidence="8 9" key="1">
    <citation type="submission" date="2024-06" db="EMBL/GenBank/DDBJ databases">
        <title>The Natural Products Discovery Center: Release of the First 8490 Sequenced Strains for Exploring Actinobacteria Biosynthetic Diversity.</title>
        <authorList>
            <person name="Kalkreuter E."/>
            <person name="Kautsar S.A."/>
            <person name="Yang D."/>
            <person name="Bader C.D."/>
            <person name="Teijaro C.N."/>
            <person name="Fluegel L."/>
            <person name="Davis C.M."/>
            <person name="Simpson J.R."/>
            <person name="Lauterbach L."/>
            <person name="Steele A.D."/>
            <person name="Gui C."/>
            <person name="Meng S."/>
            <person name="Li G."/>
            <person name="Viehrig K."/>
            <person name="Ye F."/>
            <person name="Su P."/>
            <person name="Kiefer A.F."/>
            <person name="Nichols A."/>
            <person name="Cepeda A.J."/>
            <person name="Yan W."/>
            <person name="Fan B."/>
            <person name="Jiang Y."/>
            <person name="Adhikari A."/>
            <person name="Zheng C.-J."/>
            <person name="Schuster L."/>
            <person name="Cowan T.M."/>
            <person name="Smanski M.J."/>
            <person name="Chevrette M.G."/>
            <person name="De Carvalho L.P.S."/>
            <person name="Shen B."/>
        </authorList>
    </citation>
    <scope>NUCLEOTIDE SEQUENCE [LARGE SCALE GENOMIC DNA]</scope>
    <source>
        <strain evidence="8 9">NPDC033843</strain>
    </source>
</reference>
<keyword evidence="5" id="KW-0812">Transmembrane</keyword>
<dbReference type="Gene3D" id="3.40.190.10">
    <property type="entry name" value="Periplasmic binding protein-like II"/>
    <property type="match status" value="2"/>
</dbReference>
<dbReference type="PANTHER" id="PTHR42996">
    <property type="entry name" value="PHOSPHATE-BINDING PROTEIN PSTS"/>
    <property type="match status" value="1"/>
</dbReference>
<evidence type="ECO:0000313" key="9">
    <source>
        <dbReference type="Proteomes" id="UP001550739"/>
    </source>
</evidence>
<evidence type="ECO:0000256" key="1">
    <source>
        <dbReference type="ARBA" id="ARBA00008725"/>
    </source>
</evidence>
<name>A0ABV2ZBZ6_9ACTN</name>
<keyword evidence="5" id="KW-1133">Transmembrane helix</keyword>
<evidence type="ECO:0000259" key="7">
    <source>
        <dbReference type="Pfam" id="PF12849"/>
    </source>
</evidence>
<evidence type="ECO:0000256" key="3">
    <source>
        <dbReference type="ARBA" id="ARBA00022592"/>
    </source>
</evidence>
<proteinExistence type="inferred from homology"/>
<evidence type="ECO:0000256" key="6">
    <source>
        <dbReference type="SAM" id="SignalP"/>
    </source>
</evidence>
<feature type="transmembrane region" description="Helical" evidence="5">
    <location>
        <begin position="538"/>
        <end position="556"/>
    </location>
</feature>
<dbReference type="EMBL" id="JBEZVE010000003">
    <property type="protein sequence ID" value="MEU3780064.1"/>
    <property type="molecule type" value="Genomic_DNA"/>
</dbReference>
<dbReference type="NCBIfam" id="TIGR00975">
    <property type="entry name" value="3a0107s03"/>
    <property type="match status" value="1"/>
</dbReference>
<evidence type="ECO:0000256" key="4">
    <source>
        <dbReference type="SAM" id="MobiDB-lite"/>
    </source>
</evidence>
<feature type="compositionally biased region" description="Gly residues" evidence="4">
    <location>
        <begin position="443"/>
        <end position="484"/>
    </location>
</feature>
<dbReference type="PANTHER" id="PTHR42996:SF1">
    <property type="entry name" value="PHOSPHATE-BINDING PROTEIN PSTS"/>
    <property type="match status" value="1"/>
</dbReference>
<keyword evidence="2" id="KW-0813">Transport</keyword>
<dbReference type="InterPro" id="IPR024370">
    <property type="entry name" value="PBP_domain"/>
</dbReference>
<keyword evidence="5" id="KW-0472">Membrane</keyword>
<dbReference type="CDD" id="cd13565">
    <property type="entry name" value="PBP2_PstS"/>
    <property type="match status" value="1"/>
</dbReference>
<organism evidence="8 9">
    <name type="scientific">Streptomyces sp. 900129855</name>
    <dbReference type="NCBI Taxonomy" id="3155129"/>
    <lineage>
        <taxon>Bacteria</taxon>
        <taxon>Bacillati</taxon>
        <taxon>Actinomycetota</taxon>
        <taxon>Actinomycetes</taxon>
        <taxon>Kitasatosporales</taxon>
        <taxon>Streptomycetaceae</taxon>
        <taxon>Streptomyces</taxon>
    </lineage>
</organism>
<keyword evidence="9" id="KW-1185">Reference proteome</keyword>
<dbReference type="RefSeq" id="WP_334577602.1">
    <property type="nucleotide sequence ID" value="NZ_JBEZVE010000003.1"/>
</dbReference>
<dbReference type="Pfam" id="PF12849">
    <property type="entry name" value="PBP_like_2"/>
    <property type="match status" value="1"/>
</dbReference>
<keyword evidence="6" id="KW-0732">Signal</keyword>
<gene>
    <name evidence="8" type="primary">pstS</name>
    <name evidence="8" type="ORF">AB0E89_05640</name>
</gene>